<protein>
    <submittedName>
        <fullName evidence="5">Pre-mRNA-splicing factor ISY1 homolog</fullName>
    </submittedName>
</protein>
<keyword evidence="4" id="KW-1185">Reference proteome</keyword>
<dbReference type="GO" id="GO:0000350">
    <property type="term" value="P:generation of catalytic spliceosome for second transesterification step"/>
    <property type="evidence" value="ECO:0007669"/>
    <property type="project" value="InterPro"/>
</dbReference>
<dbReference type="GO" id="GO:0005634">
    <property type="term" value="C:nucleus"/>
    <property type="evidence" value="ECO:0007669"/>
    <property type="project" value="UniProtKB-SubCell"/>
</dbReference>
<dbReference type="Pfam" id="PF06246">
    <property type="entry name" value="Isy1"/>
    <property type="match status" value="1"/>
</dbReference>
<dbReference type="PANTHER" id="PTHR13021">
    <property type="entry name" value="PRE-MRNA-SPLICING FACTOR ISY1"/>
    <property type="match status" value="1"/>
</dbReference>
<comment type="similarity">
    <text evidence="2">Belongs to the ISY1 family.</text>
</comment>
<dbReference type="FunFam" id="1.10.287.660:FF:000001">
    <property type="entry name" value="pre-mRNA-splicing factor ISY1 homolog"/>
    <property type="match status" value="1"/>
</dbReference>
<evidence type="ECO:0000313" key="4">
    <source>
        <dbReference type="Proteomes" id="UP000050640"/>
    </source>
</evidence>
<dbReference type="Gene3D" id="1.10.287.660">
    <property type="entry name" value="Helix hairpin bin"/>
    <property type="match status" value="1"/>
</dbReference>
<dbReference type="Proteomes" id="UP000050640">
    <property type="component" value="Unplaced"/>
</dbReference>
<dbReference type="AlphaFoldDB" id="A0A158Q7C5"/>
<dbReference type="WBParaSite" id="EEL_0000424301-mRNA-1">
    <property type="protein sequence ID" value="EEL_0000424301-mRNA-1"/>
    <property type="gene ID" value="EEL_0000424301"/>
</dbReference>
<dbReference type="InterPro" id="IPR029012">
    <property type="entry name" value="Helix_hairpin_bin_sf"/>
</dbReference>
<evidence type="ECO:0000256" key="3">
    <source>
        <dbReference type="ARBA" id="ARBA00023242"/>
    </source>
</evidence>
<proteinExistence type="inferred from homology"/>
<name>A0A158Q7C5_9BILA</name>
<evidence type="ECO:0000256" key="1">
    <source>
        <dbReference type="ARBA" id="ARBA00004123"/>
    </source>
</evidence>
<dbReference type="InterPro" id="IPR009360">
    <property type="entry name" value="Isy1"/>
</dbReference>
<accession>A0A158Q7C5</accession>
<keyword evidence="3" id="KW-0539">Nucleus</keyword>
<comment type="subcellular location">
    <subcellularLocation>
        <location evidence="1">Nucleus</location>
    </subcellularLocation>
</comment>
<dbReference type="InterPro" id="IPR037200">
    <property type="entry name" value="Isy1_sf"/>
</dbReference>
<sequence length="277" mass="32102">MARNAEKAMTALARWRRMKEEEEKGPVAKRPNDVNECNTLNDAERYRKQVTMEIAKKIALIQNPGLGEFKIRDLNDEINKLLRVKYAWETRIKELGGQDYRKVAPKELDREGREVAGSKGYKYFGAAKDLPGVRELFEKVGIDESRKNRMELIKFLDADYYGFMDDDDGLLLPLETDAEVKARLQIEKVWEFSDWEENRDALKVRKAFDEDVDIYKIDDDSDEEDIGTKQSVLIGDDGKKTFIQHVVVPTQKEIENLILERKKAQLFEKYVGNISSS</sequence>
<evidence type="ECO:0000256" key="2">
    <source>
        <dbReference type="ARBA" id="ARBA00007002"/>
    </source>
</evidence>
<dbReference type="STRING" id="1147741.A0A158Q7C5"/>
<dbReference type="SUPFAM" id="SSF140102">
    <property type="entry name" value="ISY1 domain-like"/>
    <property type="match status" value="1"/>
</dbReference>
<evidence type="ECO:0000313" key="5">
    <source>
        <dbReference type="WBParaSite" id="EEL_0000424301-mRNA-1"/>
    </source>
</evidence>
<reference evidence="5" key="1">
    <citation type="submission" date="2016-04" db="UniProtKB">
        <authorList>
            <consortium name="WormBaseParasite"/>
        </authorList>
    </citation>
    <scope>IDENTIFICATION</scope>
</reference>
<organism evidence="4 5">
    <name type="scientific">Elaeophora elaphi</name>
    <dbReference type="NCBI Taxonomy" id="1147741"/>
    <lineage>
        <taxon>Eukaryota</taxon>
        <taxon>Metazoa</taxon>
        <taxon>Ecdysozoa</taxon>
        <taxon>Nematoda</taxon>
        <taxon>Chromadorea</taxon>
        <taxon>Rhabditida</taxon>
        <taxon>Spirurina</taxon>
        <taxon>Spiruromorpha</taxon>
        <taxon>Filarioidea</taxon>
        <taxon>Onchocercidae</taxon>
        <taxon>Elaeophora</taxon>
    </lineage>
</organism>